<dbReference type="GO" id="GO:0008270">
    <property type="term" value="F:zinc ion binding"/>
    <property type="evidence" value="ECO:0007669"/>
    <property type="project" value="InterPro"/>
</dbReference>
<dbReference type="SUPFAM" id="SSF53300">
    <property type="entry name" value="vWA-like"/>
    <property type="match status" value="1"/>
</dbReference>
<dbReference type="GO" id="GO:0006351">
    <property type="term" value="P:DNA-templated transcription"/>
    <property type="evidence" value="ECO:0007669"/>
    <property type="project" value="InterPro"/>
</dbReference>
<evidence type="ECO:0000256" key="2">
    <source>
        <dbReference type="ARBA" id="ARBA00022833"/>
    </source>
</evidence>
<evidence type="ECO:0000256" key="3">
    <source>
        <dbReference type="SAM" id="MobiDB-lite"/>
    </source>
</evidence>
<dbReference type="EMBL" id="CAJNJA010060475">
    <property type="protein sequence ID" value="CAE7870848.1"/>
    <property type="molecule type" value="Genomic_DNA"/>
</dbReference>
<dbReference type="Gene3D" id="3.40.50.410">
    <property type="entry name" value="von Willebrand factor, type A domain"/>
    <property type="match status" value="1"/>
</dbReference>
<dbReference type="InterPro" id="IPR036465">
    <property type="entry name" value="vWFA_dom_sf"/>
</dbReference>
<dbReference type="PANTHER" id="PTHR12695">
    <property type="entry name" value="GENERAL TRANSCRIPTION FACTOR IIH SUBUNIT 2"/>
    <property type="match status" value="1"/>
</dbReference>
<feature type="region of interest" description="Disordered" evidence="3">
    <location>
        <begin position="1"/>
        <end position="22"/>
    </location>
</feature>
<dbReference type="GO" id="GO:0006289">
    <property type="term" value="P:nucleotide-excision repair"/>
    <property type="evidence" value="ECO:0007669"/>
    <property type="project" value="InterPro"/>
</dbReference>
<proteinExistence type="predicted"/>
<dbReference type="SUPFAM" id="SSF57889">
    <property type="entry name" value="Cysteine-rich domain"/>
    <property type="match status" value="1"/>
</dbReference>
<dbReference type="NCBIfam" id="TIGR00622">
    <property type="entry name" value="ssl1"/>
    <property type="match status" value="1"/>
</dbReference>
<evidence type="ECO:0000256" key="1">
    <source>
        <dbReference type="ARBA" id="ARBA00022723"/>
    </source>
</evidence>
<dbReference type="InterPro" id="IPR007198">
    <property type="entry name" value="Ssl1-like"/>
</dbReference>
<name>A0A813ALX5_9DINO</name>
<dbReference type="AlphaFoldDB" id="A0A813ALX5"/>
<dbReference type="SMART" id="SM01047">
    <property type="entry name" value="C1_4"/>
    <property type="match status" value="1"/>
</dbReference>
<reference evidence="5" key="1">
    <citation type="submission" date="2021-02" db="EMBL/GenBank/DDBJ databases">
        <authorList>
            <person name="Dougan E. K."/>
            <person name="Rhodes N."/>
            <person name="Thang M."/>
            <person name="Chan C."/>
        </authorList>
    </citation>
    <scope>NUCLEOTIDE SEQUENCE</scope>
</reference>
<dbReference type="PANTHER" id="PTHR12695:SF2">
    <property type="entry name" value="GENERAL TRANSCRIPTION FACTOR IIH SUBUNIT 2-RELATED"/>
    <property type="match status" value="1"/>
</dbReference>
<dbReference type="GO" id="GO:0006357">
    <property type="term" value="P:regulation of transcription by RNA polymerase II"/>
    <property type="evidence" value="ECO:0007669"/>
    <property type="project" value="TreeGrafter"/>
</dbReference>
<evidence type="ECO:0000313" key="6">
    <source>
        <dbReference type="Proteomes" id="UP000601435"/>
    </source>
</evidence>
<dbReference type="GO" id="GO:0000439">
    <property type="term" value="C:transcription factor TFIIH core complex"/>
    <property type="evidence" value="ECO:0007669"/>
    <property type="project" value="InterPro"/>
</dbReference>
<protein>
    <submittedName>
        <fullName evidence="5">GTF2H2 protein</fullName>
    </submittedName>
</protein>
<feature type="domain" description="TFIIH C1-like" evidence="4">
    <location>
        <begin position="351"/>
        <end position="393"/>
    </location>
</feature>
<sequence>MESTAVDDIAEEEGGIDEDRVQNRAARSLEARWRWESLLEDGPIGRVQPPSATPAAPEMAAPVRAAEEATLRRGVIRYVYLAVDMTAAAGRTDVRPRRLDFLCQAATRFSARFLAENPLSEIGLLVLRDGKCQALAPLGTAPATLRSFLAMAAQEGPSGRTAAVAALQRAAEGLGGAPPHGSRELLMLFTSVSTCNLHDLSMEDVGQTLRERKVQVSVVSLSPEIYVLKRVCVETFGRFDVAMSTKHFEEILSSHLSAPACTAGQLAPKLVRMGFPKMLQPEAKKQPETCTCHLEVHGTLYVCPRCSARSCGLPSRCKICDLPLVSASVLARAFRSVVPLPAFSEGVLATSCGACLLPIHSSGRQCPSCKASFCQACDDFMHTTLRQCPSCLAQAGAARPDRDPQ</sequence>
<dbReference type="OrthoDB" id="284275at2759"/>
<evidence type="ECO:0000313" key="5">
    <source>
        <dbReference type="EMBL" id="CAE7870848.1"/>
    </source>
</evidence>
<dbReference type="Pfam" id="PF04056">
    <property type="entry name" value="Ssl1"/>
    <property type="match status" value="1"/>
</dbReference>
<accession>A0A813ALX5</accession>
<dbReference type="Proteomes" id="UP000601435">
    <property type="component" value="Unassembled WGS sequence"/>
</dbReference>
<dbReference type="InterPro" id="IPR004595">
    <property type="entry name" value="TFIIH_C1-like_dom"/>
</dbReference>
<keyword evidence="1" id="KW-0479">Metal-binding</keyword>
<keyword evidence="6" id="KW-1185">Reference proteome</keyword>
<dbReference type="InterPro" id="IPR046349">
    <property type="entry name" value="C1-like_sf"/>
</dbReference>
<dbReference type="InterPro" id="IPR012170">
    <property type="entry name" value="TFIIH_SSL1/p44"/>
</dbReference>
<gene>
    <name evidence="5" type="primary">GTF2H2</name>
    <name evidence="5" type="ORF">SNEC2469_LOCUS28137</name>
</gene>
<organism evidence="5 6">
    <name type="scientific">Symbiodinium necroappetens</name>
    <dbReference type="NCBI Taxonomy" id="1628268"/>
    <lineage>
        <taxon>Eukaryota</taxon>
        <taxon>Sar</taxon>
        <taxon>Alveolata</taxon>
        <taxon>Dinophyceae</taxon>
        <taxon>Suessiales</taxon>
        <taxon>Symbiodiniaceae</taxon>
        <taxon>Symbiodinium</taxon>
    </lineage>
</organism>
<dbReference type="GO" id="GO:0005675">
    <property type="term" value="C:transcription factor TFIIH holo complex"/>
    <property type="evidence" value="ECO:0007669"/>
    <property type="project" value="TreeGrafter"/>
</dbReference>
<evidence type="ECO:0000259" key="4">
    <source>
        <dbReference type="SMART" id="SM01047"/>
    </source>
</evidence>
<comment type="caution">
    <text evidence="5">The sequence shown here is derived from an EMBL/GenBank/DDBJ whole genome shotgun (WGS) entry which is preliminary data.</text>
</comment>
<dbReference type="Gene3D" id="3.30.40.10">
    <property type="entry name" value="Zinc/RING finger domain, C3HC4 (zinc finger)"/>
    <property type="match status" value="1"/>
</dbReference>
<dbReference type="InterPro" id="IPR013083">
    <property type="entry name" value="Znf_RING/FYVE/PHD"/>
</dbReference>
<keyword evidence="2" id="KW-0862">Zinc</keyword>